<organism evidence="2 3">
    <name type="scientific">Ekhidna lutea</name>
    <dbReference type="NCBI Taxonomy" id="447679"/>
    <lineage>
        <taxon>Bacteria</taxon>
        <taxon>Pseudomonadati</taxon>
        <taxon>Bacteroidota</taxon>
        <taxon>Cytophagia</taxon>
        <taxon>Cytophagales</taxon>
        <taxon>Reichenbachiellaceae</taxon>
        <taxon>Ekhidna</taxon>
    </lineage>
</organism>
<feature type="signal peptide" evidence="1">
    <location>
        <begin position="1"/>
        <end position="20"/>
    </location>
</feature>
<dbReference type="AlphaFoldDB" id="A0A239JZR7"/>
<dbReference type="Gene3D" id="3.90.930.1">
    <property type="match status" value="1"/>
</dbReference>
<dbReference type="RefSeq" id="WP_089357045.1">
    <property type="nucleotide sequence ID" value="NZ_FZPD01000004.1"/>
</dbReference>
<name>A0A239JZR7_EKHLU</name>
<protein>
    <recommendedName>
        <fullName evidence="4">MORN repeat variant</fullName>
    </recommendedName>
</protein>
<gene>
    <name evidence="2" type="ORF">SAMN05421640_2324</name>
</gene>
<reference evidence="2 3" key="1">
    <citation type="submission" date="2017-06" db="EMBL/GenBank/DDBJ databases">
        <authorList>
            <person name="Kim H.J."/>
            <person name="Triplett B.A."/>
        </authorList>
    </citation>
    <scope>NUCLEOTIDE SEQUENCE [LARGE SCALE GENOMIC DNA]</scope>
    <source>
        <strain evidence="2 3">DSM 19307</strain>
    </source>
</reference>
<dbReference type="EMBL" id="FZPD01000004">
    <property type="protein sequence ID" value="SNT11109.1"/>
    <property type="molecule type" value="Genomic_DNA"/>
</dbReference>
<dbReference type="PROSITE" id="PS51257">
    <property type="entry name" value="PROKAR_LIPOPROTEIN"/>
    <property type="match status" value="1"/>
</dbReference>
<keyword evidence="1" id="KW-0732">Signal</keyword>
<evidence type="ECO:0008006" key="4">
    <source>
        <dbReference type="Google" id="ProtNLM"/>
    </source>
</evidence>
<evidence type="ECO:0000256" key="1">
    <source>
        <dbReference type="SAM" id="SignalP"/>
    </source>
</evidence>
<accession>A0A239JZR7</accession>
<dbReference type="OrthoDB" id="1398031at2"/>
<dbReference type="Proteomes" id="UP000198393">
    <property type="component" value="Unassembled WGS sequence"/>
</dbReference>
<evidence type="ECO:0000313" key="3">
    <source>
        <dbReference type="Proteomes" id="UP000198393"/>
    </source>
</evidence>
<evidence type="ECO:0000313" key="2">
    <source>
        <dbReference type="EMBL" id="SNT11109.1"/>
    </source>
</evidence>
<keyword evidence="3" id="KW-1185">Reference proteome</keyword>
<sequence>MNYLKRMVLTILFSSAILLISCTKDESPTPAPDFTIQSTPTFEVVSTYSNGWIEKAITYDGSFGLKKEEFEYHENGFIRSCKTYGFKDFDYQAANHYLEREVFRDNKNQPKKSIYYNPDGSVKAEILFEDGLIKEKVVYSGDQTINYTYNAGIIHQTEIIADDQTTRIEFNQLSDARGVEVIRESNVDYVTTLPYDPVAGEGLNTTDDNSRGNRFAGEPISTNNINTAYSASVSWNYGFEAYEYAPVPMLYSKTNYFGLLNGYFSTEFDFYRQVVEQYPFFEDEFLAGKFEILSEEASFYPSITTREAVKSEIEADPTAFKMKYGDHYLHKIISGKYGFIIGTMRNLPSDFALRNQLKELAYKKANHILGSSVGLTEQEELMLSKVFFELKYFSPILGSSGVVLDTNETYETIIYEIENTDPFVLQKVYRTYDYL</sequence>
<proteinExistence type="predicted"/>
<feature type="chain" id="PRO_5013167577" description="MORN repeat variant" evidence="1">
    <location>
        <begin position="21"/>
        <end position="435"/>
    </location>
</feature>